<dbReference type="Proteomes" id="UP000800097">
    <property type="component" value="Unassembled WGS sequence"/>
</dbReference>
<gene>
    <name evidence="6" type="ORF">EI97DRAFT_371512</name>
</gene>
<dbReference type="AlphaFoldDB" id="A0A6A6JSC1"/>
<proteinExistence type="inferred from homology"/>
<protein>
    <submittedName>
        <fullName evidence="6">Cytochrome P450</fullName>
    </submittedName>
</protein>
<sequence>GPDNIRSLFRQSAQTNPAYAQHFVGGHIFGMPQAACASFLRDNTGTSAKPRPGTYIQPRNRICYRDHEILRSMLQGQQLDDLTVKFSRLLYDRIGALPIGPDWIQMPDLFALIATQITPLIIEMLCGPTLINVVNPDFVCTLWKFDHWVPTLAKKAPRCLFPEGYTIRDKLIASIKRWRLATCSLEDGSPLKGCEGMSSKLNLLDVDGWDMDAIAASDLGLLWAYVNVLFDLIIWSPLVIMTLAYCIRSECEHSINQRDTASILDFELPTLLKKPLLQSTFAETLRYRNHIFITRYPYPEDMRVNGWELPAKTVVMVCSTVQHMDKTMWNTGPSGEHPVETFYPERFLRYSSEKNAKLESRIDSVPGRRSGKQDSPDPDLKSSAQPIFSLKNLEGTWIRFGGGSQMCPGQRLAKVEIFLSIALLVMHFDIELTVPSKEMSVDWSHFGTGVAKPAYKLPFQIRRRAASN</sequence>
<evidence type="ECO:0000256" key="3">
    <source>
        <dbReference type="ARBA" id="ARBA00022723"/>
    </source>
</evidence>
<dbReference type="GeneID" id="54548469"/>
<comment type="similarity">
    <text evidence="1">Belongs to the cytochrome P450 family.</text>
</comment>
<keyword evidence="7" id="KW-1185">Reference proteome</keyword>
<dbReference type="GO" id="GO:0008395">
    <property type="term" value="F:steroid hydroxylase activity"/>
    <property type="evidence" value="ECO:0007669"/>
    <property type="project" value="TreeGrafter"/>
</dbReference>
<feature type="region of interest" description="Disordered" evidence="5">
    <location>
        <begin position="361"/>
        <end position="383"/>
    </location>
</feature>
<organism evidence="6 7">
    <name type="scientific">Westerdykella ornata</name>
    <dbReference type="NCBI Taxonomy" id="318751"/>
    <lineage>
        <taxon>Eukaryota</taxon>
        <taxon>Fungi</taxon>
        <taxon>Dikarya</taxon>
        <taxon>Ascomycota</taxon>
        <taxon>Pezizomycotina</taxon>
        <taxon>Dothideomycetes</taxon>
        <taxon>Pleosporomycetidae</taxon>
        <taxon>Pleosporales</taxon>
        <taxon>Sporormiaceae</taxon>
        <taxon>Westerdykella</taxon>
    </lineage>
</organism>
<dbReference type="PANTHER" id="PTHR24304:SF2">
    <property type="entry name" value="24-HYDROXYCHOLESTEROL 7-ALPHA-HYDROXYLASE"/>
    <property type="match status" value="1"/>
</dbReference>
<evidence type="ECO:0000313" key="6">
    <source>
        <dbReference type="EMBL" id="KAF2279511.1"/>
    </source>
</evidence>
<dbReference type="Gene3D" id="1.10.630.10">
    <property type="entry name" value="Cytochrome P450"/>
    <property type="match status" value="1"/>
</dbReference>
<evidence type="ECO:0000256" key="2">
    <source>
        <dbReference type="ARBA" id="ARBA00022617"/>
    </source>
</evidence>
<keyword evidence="4" id="KW-0408">Iron</keyword>
<reference evidence="6" key="1">
    <citation type="journal article" date="2020" name="Stud. Mycol.">
        <title>101 Dothideomycetes genomes: a test case for predicting lifestyles and emergence of pathogens.</title>
        <authorList>
            <person name="Haridas S."/>
            <person name="Albert R."/>
            <person name="Binder M."/>
            <person name="Bloem J."/>
            <person name="Labutti K."/>
            <person name="Salamov A."/>
            <person name="Andreopoulos B."/>
            <person name="Baker S."/>
            <person name="Barry K."/>
            <person name="Bills G."/>
            <person name="Bluhm B."/>
            <person name="Cannon C."/>
            <person name="Castanera R."/>
            <person name="Culley D."/>
            <person name="Daum C."/>
            <person name="Ezra D."/>
            <person name="Gonzalez J."/>
            <person name="Henrissat B."/>
            <person name="Kuo A."/>
            <person name="Liang C."/>
            <person name="Lipzen A."/>
            <person name="Lutzoni F."/>
            <person name="Magnuson J."/>
            <person name="Mondo S."/>
            <person name="Nolan M."/>
            <person name="Ohm R."/>
            <person name="Pangilinan J."/>
            <person name="Park H.-J."/>
            <person name="Ramirez L."/>
            <person name="Alfaro M."/>
            <person name="Sun H."/>
            <person name="Tritt A."/>
            <person name="Yoshinaga Y."/>
            <person name="Zwiers L.-H."/>
            <person name="Turgeon B."/>
            <person name="Goodwin S."/>
            <person name="Spatafora J."/>
            <person name="Crous P."/>
            <person name="Grigoriev I."/>
        </authorList>
    </citation>
    <scope>NUCLEOTIDE SEQUENCE</scope>
    <source>
        <strain evidence="6">CBS 379.55</strain>
    </source>
</reference>
<evidence type="ECO:0000256" key="5">
    <source>
        <dbReference type="SAM" id="MobiDB-lite"/>
    </source>
</evidence>
<keyword evidence="2" id="KW-0349">Heme</keyword>
<dbReference type="GO" id="GO:0016705">
    <property type="term" value="F:oxidoreductase activity, acting on paired donors, with incorporation or reduction of molecular oxygen"/>
    <property type="evidence" value="ECO:0007669"/>
    <property type="project" value="InterPro"/>
</dbReference>
<evidence type="ECO:0000313" key="7">
    <source>
        <dbReference type="Proteomes" id="UP000800097"/>
    </source>
</evidence>
<dbReference type="SUPFAM" id="SSF48264">
    <property type="entry name" value="Cytochrome P450"/>
    <property type="match status" value="1"/>
</dbReference>
<accession>A0A6A6JSC1</accession>
<evidence type="ECO:0000256" key="1">
    <source>
        <dbReference type="ARBA" id="ARBA00010617"/>
    </source>
</evidence>
<dbReference type="GO" id="GO:0005506">
    <property type="term" value="F:iron ion binding"/>
    <property type="evidence" value="ECO:0007669"/>
    <property type="project" value="InterPro"/>
</dbReference>
<dbReference type="GO" id="GO:0020037">
    <property type="term" value="F:heme binding"/>
    <property type="evidence" value="ECO:0007669"/>
    <property type="project" value="InterPro"/>
</dbReference>
<feature type="non-terminal residue" evidence="6">
    <location>
        <position position="1"/>
    </location>
</feature>
<keyword evidence="3" id="KW-0479">Metal-binding</keyword>
<dbReference type="OrthoDB" id="3366823at2759"/>
<name>A0A6A6JSC1_WESOR</name>
<dbReference type="PANTHER" id="PTHR24304">
    <property type="entry name" value="CYTOCHROME P450 FAMILY 7"/>
    <property type="match status" value="1"/>
</dbReference>
<dbReference type="InterPro" id="IPR036396">
    <property type="entry name" value="Cyt_P450_sf"/>
</dbReference>
<dbReference type="RefSeq" id="XP_033657050.1">
    <property type="nucleotide sequence ID" value="XM_033795294.1"/>
</dbReference>
<dbReference type="InterPro" id="IPR050529">
    <property type="entry name" value="CYP450_sterol_14alpha_dmase"/>
</dbReference>
<dbReference type="Pfam" id="PF00067">
    <property type="entry name" value="p450"/>
    <property type="match status" value="1"/>
</dbReference>
<dbReference type="InterPro" id="IPR001128">
    <property type="entry name" value="Cyt_P450"/>
</dbReference>
<feature type="compositionally biased region" description="Basic and acidic residues" evidence="5">
    <location>
        <begin position="371"/>
        <end position="380"/>
    </location>
</feature>
<evidence type="ECO:0000256" key="4">
    <source>
        <dbReference type="ARBA" id="ARBA00023004"/>
    </source>
</evidence>
<dbReference type="EMBL" id="ML986486">
    <property type="protein sequence ID" value="KAF2279511.1"/>
    <property type="molecule type" value="Genomic_DNA"/>
</dbReference>